<evidence type="ECO:0000256" key="1">
    <source>
        <dbReference type="ARBA" id="ARBA00004141"/>
    </source>
</evidence>
<proteinExistence type="predicted"/>
<evidence type="ECO:0000313" key="7">
    <source>
        <dbReference type="EMBL" id="GAA4848784.1"/>
    </source>
</evidence>
<feature type="transmembrane region" description="Helical" evidence="5">
    <location>
        <begin position="387"/>
        <end position="410"/>
    </location>
</feature>
<feature type="transmembrane region" description="Helical" evidence="5">
    <location>
        <begin position="71"/>
        <end position="90"/>
    </location>
</feature>
<feature type="transmembrane region" description="Helical" evidence="5">
    <location>
        <begin position="33"/>
        <end position="50"/>
    </location>
</feature>
<gene>
    <name evidence="7" type="ORF">GCM10023331_36920</name>
</gene>
<evidence type="ECO:0000313" key="8">
    <source>
        <dbReference type="Proteomes" id="UP001500298"/>
    </source>
</evidence>
<keyword evidence="8" id="KW-1185">Reference proteome</keyword>
<evidence type="ECO:0000259" key="6">
    <source>
        <dbReference type="PROSITE" id="PS50850"/>
    </source>
</evidence>
<organism evidence="7 8">
    <name type="scientific">Algivirga pacifica</name>
    <dbReference type="NCBI Taxonomy" id="1162670"/>
    <lineage>
        <taxon>Bacteria</taxon>
        <taxon>Pseudomonadati</taxon>
        <taxon>Bacteroidota</taxon>
        <taxon>Cytophagia</taxon>
        <taxon>Cytophagales</taxon>
        <taxon>Flammeovirgaceae</taxon>
        <taxon>Algivirga</taxon>
    </lineage>
</organism>
<protein>
    <submittedName>
        <fullName evidence="7">MFS transporter</fullName>
    </submittedName>
</protein>
<feature type="transmembrane region" description="Helical" evidence="5">
    <location>
        <begin position="191"/>
        <end position="210"/>
    </location>
</feature>
<feature type="transmembrane region" description="Helical" evidence="5">
    <location>
        <begin position="331"/>
        <end position="349"/>
    </location>
</feature>
<feature type="domain" description="Major facilitator superfamily (MFS) profile" evidence="6">
    <location>
        <begin position="37"/>
        <end position="445"/>
    </location>
</feature>
<dbReference type="PANTHER" id="PTHR11662:SF285">
    <property type="entry name" value="HEXURONATE TRANSPORTER"/>
    <property type="match status" value="1"/>
</dbReference>
<dbReference type="Pfam" id="PF07690">
    <property type="entry name" value="MFS_1"/>
    <property type="match status" value="1"/>
</dbReference>
<keyword evidence="2 5" id="KW-0812">Transmembrane</keyword>
<dbReference type="InterPro" id="IPR050382">
    <property type="entry name" value="MFS_Na/Anion_cotransporter"/>
</dbReference>
<comment type="subcellular location">
    <subcellularLocation>
        <location evidence="1">Membrane</location>
        <topology evidence="1">Multi-pass membrane protein</topology>
    </subcellularLocation>
</comment>
<name>A0ABP9DLL8_9BACT</name>
<dbReference type="Proteomes" id="UP001500298">
    <property type="component" value="Unassembled WGS sequence"/>
</dbReference>
<dbReference type="InterPro" id="IPR036259">
    <property type="entry name" value="MFS_trans_sf"/>
</dbReference>
<evidence type="ECO:0000256" key="2">
    <source>
        <dbReference type="ARBA" id="ARBA00022692"/>
    </source>
</evidence>
<feature type="transmembrane region" description="Helical" evidence="5">
    <location>
        <begin position="256"/>
        <end position="275"/>
    </location>
</feature>
<dbReference type="PANTHER" id="PTHR11662">
    <property type="entry name" value="SOLUTE CARRIER FAMILY 17"/>
    <property type="match status" value="1"/>
</dbReference>
<feature type="transmembrane region" description="Helical" evidence="5">
    <location>
        <begin position="164"/>
        <end position="185"/>
    </location>
</feature>
<dbReference type="CDD" id="cd17319">
    <property type="entry name" value="MFS_ExuT_GudP_like"/>
    <property type="match status" value="1"/>
</dbReference>
<reference evidence="8" key="1">
    <citation type="journal article" date="2019" name="Int. J. Syst. Evol. Microbiol.">
        <title>The Global Catalogue of Microorganisms (GCM) 10K type strain sequencing project: providing services to taxonomists for standard genome sequencing and annotation.</title>
        <authorList>
            <consortium name="The Broad Institute Genomics Platform"/>
            <consortium name="The Broad Institute Genome Sequencing Center for Infectious Disease"/>
            <person name="Wu L."/>
            <person name="Ma J."/>
        </authorList>
    </citation>
    <scope>NUCLEOTIDE SEQUENCE [LARGE SCALE GENOMIC DNA]</scope>
    <source>
        <strain evidence="8">JCM 18326</strain>
    </source>
</reference>
<feature type="transmembrane region" description="Helical" evidence="5">
    <location>
        <begin position="355"/>
        <end position="375"/>
    </location>
</feature>
<feature type="transmembrane region" description="Helical" evidence="5">
    <location>
        <begin position="102"/>
        <end position="124"/>
    </location>
</feature>
<evidence type="ECO:0000256" key="5">
    <source>
        <dbReference type="SAM" id="Phobius"/>
    </source>
</evidence>
<evidence type="ECO:0000256" key="3">
    <source>
        <dbReference type="ARBA" id="ARBA00022989"/>
    </source>
</evidence>
<keyword evidence="4 5" id="KW-0472">Membrane</keyword>
<dbReference type="SUPFAM" id="SSF103473">
    <property type="entry name" value="MFS general substrate transporter"/>
    <property type="match status" value="1"/>
</dbReference>
<dbReference type="InterPro" id="IPR011701">
    <property type="entry name" value="MFS"/>
</dbReference>
<feature type="transmembrane region" description="Helical" evidence="5">
    <location>
        <begin position="295"/>
        <end position="319"/>
    </location>
</feature>
<dbReference type="EMBL" id="BAABJX010000059">
    <property type="protein sequence ID" value="GAA4848784.1"/>
    <property type="molecule type" value="Genomic_DNA"/>
</dbReference>
<comment type="caution">
    <text evidence="7">The sequence shown here is derived from an EMBL/GenBank/DDBJ whole genome shotgun (WGS) entry which is preliminary data.</text>
</comment>
<dbReference type="PROSITE" id="PS50850">
    <property type="entry name" value="MFS"/>
    <property type="match status" value="1"/>
</dbReference>
<dbReference type="InterPro" id="IPR020846">
    <property type="entry name" value="MFS_dom"/>
</dbReference>
<evidence type="ECO:0000256" key="4">
    <source>
        <dbReference type="ARBA" id="ARBA00023136"/>
    </source>
</evidence>
<dbReference type="Gene3D" id="1.20.1250.20">
    <property type="entry name" value="MFS general substrate transporter like domains"/>
    <property type="match status" value="2"/>
</dbReference>
<feature type="transmembrane region" description="Helical" evidence="5">
    <location>
        <begin position="422"/>
        <end position="441"/>
    </location>
</feature>
<sequence length="448" mass="48603">MEEVYHKVAPVEESHKGASPSAPSKKGFKLKGLRWWIIGLIALATIVNYIDRSALGIMWPTVAKELGMDKGDYAIILNVFMVAYALGQSLSGKLFDKVGTRVGYVLSIGLWGLSTMAHALAVGLRSFSLFRVTLGIGEAGNWPGAVKSNAEWFPMKERAIAQGIFNSGAALGSVIAPPLIATLFIAFGWKITFAIIGGTSLLWVIPWLILNKKGPQEHPWITDQEREYIKSGQSEFDQDVKHQKSMSMRELLSYKASWAVLVSRFFLEPIWWLFVGWMPIYLADVYGFDVKQIGLFAWVPYVGAAVGSIAGGWVAGLLIKNGKTVNSARKTVITTGGLIMFAGLVVTVLAAKSALAFVIIVSFVLLGFQFAIGNIQTLPSDFFNGASVGSLAGLGGTVGVFSVILMNFLVPVIVEQVSYTPIFAMIALFVPLGVLAIYMLARDIKPIK</sequence>
<keyword evidence="3 5" id="KW-1133">Transmembrane helix</keyword>
<dbReference type="RefSeq" id="WP_345374537.1">
    <property type="nucleotide sequence ID" value="NZ_BAABJX010000059.1"/>
</dbReference>
<accession>A0ABP9DLL8</accession>